<dbReference type="AlphaFoldDB" id="A0A4Z1SUF8"/>
<dbReference type="OrthoDB" id="10252129at2759"/>
<accession>A0A4Z1SUF8</accession>
<gene>
    <name evidence="2" type="ORF">GMRT_12405</name>
</gene>
<proteinExistence type="predicted"/>
<sequence>MRGTSASGLQLSSDDLAAPSLGAADGDEAYMELLKALSTDVKVSTEVTSRVSARQRETAERLSRLPAREPKPTLEVPDPMKECTFHPRIITKGKEASGTTDACTRLYVQGQERSERQTQRIRAKEQLEREREEREIPTFRPSLVTSTKRRAELQRDVFSNLYNDAVRLSRRRDAREAQGVALDAFQPQLSTKSRNARTDLVRSIVDQLSQFT</sequence>
<dbReference type="EMBL" id="VDLU01000004">
    <property type="protein sequence ID" value="TNJ27238.1"/>
    <property type="molecule type" value="Genomic_DNA"/>
</dbReference>
<name>A0A4Z1SUF8_GIAMU</name>
<protein>
    <submittedName>
        <fullName evidence="2">Uncharacterized protein</fullName>
    </submittedName>
</protein>
<reference evidence="2 3" key="1">
    <citation type="submission" date="2019-05" db="EMBL/GenBank/DDBJ databases">
        <title>The compact genome of Giardia muris reveals important steps in the evolution of intestinal protozoan parasites.</title>
        <authorList>
            <person name="Xu F."/>
            <person name="Jimenez-Gonzalez A."/>
            <person name="Einarsson E."/>
            <person name="Astvaldsson A."/>
            <person name="Peirasmaki D."/>
            <person name="Eckmann L."/>
            <person name="Andersson J.O."/>
            <person name="Svard S.G."/>
            <person name="Jerlstrom-Hultqvist J."/>
        </authorList>
    </citation>
    <scope>NUCLEOTIDE SEQUENCE [LARGE SCALE GENOMIC DNA]</scope>
    <source>
        <strain evidence="2 3">Roberts-Thomson</strain>
    </source>
</reference>
<evidence type="ECO:0000313" key="3">
    <source>
        <dbReference type="Proteomes" id="UP000315496"/>
    </source>
</evidence>
<evidence type="ECO:0000256" key="1">
    <source>
        <dbReference type="SAM" id="MobiDB-lite"/>
    </source>
</evidence>
<keyword evidence="3" id="KW-1185">Reference proteome</keyword>
<comment type="caution">
    <text evidence="2">The sequence shown here is derived from an EMBL/GenBank/DDBJ whole genome shotgun (WGS) entry which is preliminary data.</text>
</comment>
<feature type="compositionally biased region" description="Polar residues" evidence="1">
    <location>
        <begin position="1"/>
        <end position="13"/>
    </location>
</feature>
<feature type="region of interest" description="Disordered" evidence="1">
    <location>
        <begin position="1"/>
        <end position="22"/>
    </location>
</feature>
<organism evidence="2 3">
    <name type="scientific">Giardia muris</name>
    <dbReference type="NCBI Taxonomy" id="5742"/>
    <lineage>
        <taxon>Eukaryota</taxon>
        <taxon>Metamonada</taxon>
        <taxon>Diplomonadida</taxon>
        <taxon>Hexamitidae</taxon>
        <taxon>Giardiinae</taxon>
        <taxon>Giardia</taxon>
    </lineage>
</organism>
<dbReference type="VEuPathDB" id="GiardiaDB:GMRT_12405"/>
<dbReference type="Proteomes" id="UP000315496">
    <property type="component" value="Chromosome 4"/>
</dbReference>
<evidence type="ECO:0000313" key="2">
    <source>
        <dbReference type="EMBL" id="TNJ27238.1"/>
    </source>
</evidence>